<feature type="region of interest" description="Disordered" evidence="1">
    <location>
        <begin position="51"/>
        <end position="76"/>
    </location>
</feature>
<dbReference type="EMBL" id="CAMXCT010005001">
    <property type="protein sequence ID" value="CAI4011060.1"/>
    <property type="molecule type" value="Genomic_DNA"/>
</dbReference>
<proteinExistence type="predicted"/>
<dbReference type="Proteomes" id="UP001152797">
    <property type="component" value="Unassembled WGS sequence"/>
</dbReference>
<keyword evidence="4" id="KW-1185">Reference proteome</keyword>
<reference evidence="2" key="1">
    <citation type="submission" date="2022-10" db="EMBL/GenBank/DDBJ databases">
        <authorList>
            <person name="Chen Y."/>
            <person name="Dougan E. K."/>
            <person name="Chan C."/>
            <person name="Rhodes N."/>
            <person name="Thang M."/>
        </authorList>
    </citation>
    <scope>NUCLEOTIDE SEQUENCE</scope>
</reference>
<reference evidence="3" key="2">
    <citation type="submission" date="2024-04" db="EMBL/GenBank/DDBJ databases">
        <authorList>
            <person name="Chen Y."/>
            <person name="Shah S."/>
            <person name="Dougan E. K."/>
            <person name="Thang M."/>
            <person name="Chan C."/>
        </authorList>
    </citation>
    <scope>NUCLEOTIDE SEQUENCE [LARGE SCALE GENOMIC DNA]</scope>
</reference>
<comment type="caution">
    <text evidence="2">The sequence shown here is derived from an EMBL/GenBank/DDBJ whole genome shotgun (WGS) entry which is preliminary data.</text>
</comment>
<evidence type="ECO:0000256" key="1">
    <source>
        <dbReference type="SAM" id="MobiDB-lite"/>
    </source>
</evidence>
<sequence length="127" mass="14470">MISHDPKIPFLIQSLDIALYRTFGESAMYSRDQQSVQLACAILEACRDCSRDYPGTNRLSRSVSRPPPRQGRERLETSCGKAREVNHVQGVIAQCTTMHHPLKILKSLSQLRNWQTAPKYTKVSERL</sequence>
<evidence type="ECO:0000313" key="4">
    <source>
        <dbReference type="Proteomes" id="UP001152797"/>
    </source>
</evidence>
<protein>
    <submittedName>
        <fullName evidence="2">Uncharacterized protein</fullName>
    </submittedName>
</protein>
<accession>A0A9P1DIW8</accession>
<name>A0A9P1DIW8_9DINO</name>
<evidence type="ECO:0000313" key="3">
    <source>
        <dbReference type="EMBL" id="CAL1164435.1"/>
    </source>
</evidence>
<dbReference type="EMBL" id="CAMXCT030005001">
    <property type="protein sequence ID" value="CAL4798372.1"/>
    <property type="molecule type" value="Genomic_DNA"/>
</dbReference>
<dbReference type="AlphaFoldDB" id="A0A9P1DIW8"/>
<gene>
    <name evidence="2" type="ORF">C1SCF055_LOCUS36260</name>
</gene>
<dbReference type="EMBL" id="CAMXCT020005001">
    <property type="protein sequence ID" value="CAL1164435.1"/>
    <property type="molecule type" value="Genomic_DNA"/>
</dbReference>
<evidence type="ECO:0000313" key="2">
    <source>
        <dbReference type="EMBL" id="CAI4011060.1"/>
    </source>
</evidence>
<organism evidence="2">
    <name type="scientific">Cladocopium goreaui</name>
    <dbReference type="NCBI Taxonomy" id="2562237"/>
    <lineage>
        <taxon>Eukaryota</taxon>
        <taxon>Sar</taxon>
        <taxon>Alveolata</taxon>
        <taxon>Dinophyceae</taxon>
        <taxon>Suessiales</taxon>
        <taxon>Symbiodiniaceae</taxon>
        <taxon>Cladocopium</taxon>
    </lineage>
</organism>